<dbReference type="GeneID" id="93299354"/>
<dbReference type="InterPro" id="IPR001789">
    <property type="entry name" value="Sig_transdc_resp-reg_receiver"/>
</dbReference>
<dbReference type="CDD" id="cd17536">
    <property type="entry name" value="REC_YesN-like"/>
    <property type="match status" value="1"/>
</dbReference>
<dbReference type="Pfam" id="PF00072">
    <property type="entry name" value="Response_reg"/>
    <property type="match status" value="1"/>
</dbReference>
<dbReference type="PANTHER" id="PTHR43280">
    <property type="entry name" value="ARAC-FAMILY TRANSCRIPTIONAL REGULATOR"/>
    <property type="match status" value="1"/>
</dbReference>
<protein>
    <recommendedName>
        <fullName evidence="1">Stage 0 sporulation protein A homolog</fullName>
    </recommendedName>
</protein>
<keyword evidence="3" id="KW-0238">DNA-binding</keyword>
<reference evidence="9 10" key="1">
    <citation type="submission" date="2016-07" db="EMBL/GenBank/DDBJ databases">
        <title>Characterization of isolates of Eisenbergiella tayi derived from blood cultures, using whole genome sequencing.</title>
        <authorList>
            <person name="Burdz T."/>
            <person name="Wiebe D."/>
            <person name="Huynh C."/>
            <person name="Bernard K."/>
        </authorList>
    </citation>
    <scope>NUCLEOTIDE SEQUENCE [LARGE SCALE GENOMIC DNA]</scope>
    <source>
        <strain evidence="9 10">NML 120489</strain>
    </source>
</reference>
<feature type="modified residue" description="4-aspartylphosphate" evidence="6">
    <location>
        <position position="54"/>
    </location>
</feature>
<dbReference type="Gene3D" id="3.40.50.2300">
    <property type="match status" value="1"/>
</dbReference>
<evidence type="ECO:0000256" key="2">
    <source>
        <dbReference type="ARBA" id="ARBA00023015"/>
    </source>
</evidence>
<evidence type="ECO:0000256" key="3">
    <source>
        <dbReference type="ARBA" id="ARBA00023125"/>
    </source>
</evidence>
<dbReference type="PROSITE" id="PS01124">
    <property type="entry name" value="HTH_ARAC_FAMILY_2"/>
    <property type="match status" value="1"/>
</dbReference>
<evidence type="ECO:0000256" key="6">
    <source>
        <dbReference type="PROSITE-ProRule" id="PRU00169"/>
    </source>
</evidence>
<dbReference type="InterPro" id="IPR009057">
    <property type="entry name" value="Homeodomain-like_sf"/>
</dbReference>
<dbReference type="Proteomes" id="UP000095003">
    <property type="component" value="Unassembled WGS sequence"/>
</dbReference>
<proteinExistence type="predicted"/>
<organism evidence="9 10">
    <name type="scientific">Eisenbergiella tayi</name>
    <dbReference type="NCBI Taxonomy" id="1432052"/>
    <lineage>
        <taxon>Bacteria</taxon>
        <taxon>Bacillati</taxon>
        <taxon>Bacillota</taxon>
        <taxon>Clostridia</taxon>
        <taxon>Lachnospirales</taxon>
        <taxon>Lachnospiraceae</taxon>
        <taxon>Eisenbergiella</taxon>
    </lineage>
</organism>
<dbReference type="Pfam" id="PF12833">
    <property type="entry name" value="HTH_18"/>
    <property type="match status" value="1"/>
</dbReference>
<feature type="domain" description="HTH araC/xylS-type" evidence="7">
    <location>
        <begin position="161"/>
        <end position="260"/>
    </location>
</feature>
<evidence type="ECO:0000259" key="7">
    <source>
        <dbReference type="PROSITE" id="PS01124"/>
    </source>
</evidence>
<gene>
    <name evidence="9" type="ORF">BEH84_00843</name>
</gene>
<evidence type="ECO:0000256" key="5">
    <source>
        <dbReference type="ARBA" id="ARBA00024867"/>
    </source>
</evidence>
<evidence type="ECO:0000256" key="4">
    <source>
        <dbReference type="ARBA" id="ARBA00023163"/>
    </source>
</evidence>
<dbReference type="GO" id="GO:0043565">
    <property type="term" value="F:sequence-specific DNA binding"/>
    <property type="evidence" value="ECO:0007669"/>
    <property type="project" value="InterPro"/>
</dbReference>
<dbReference type="GO" id="GO:0003700">
    <property type="term" value="F:DNA-binding transcription factor activity"/>
    <property type="evidence" value="ECO:0007669"/>
    <property type="project" value="InterPro"/>
</dbReference>
<dbReference type="SUPFAM" id="SSF46689">
    <property type="entry name" value="Homeodomain-like"/>
    <property type="match status" value="1"/>
</dbReference>
<comment type="function">
    <text evidence="5">May play the central regulatory role in sporulation. It may be an element of the effector pathway responsible for the activation of sporulation genes in response to nutritional stress. Spo0A may act in concert with spo0H (a sigma factor) to control the expression of some genes that are critical to the sporulation process.</text>
</comment>
<keyword evidence="2" id="KW-0805">Transcription regulation</keyword>
<dbReference type="PANTHER" id="PTHR43280:SF10">
    <property type="entry name" value="REGULATORY PROTEIN POCR"/>
    <property type="match status" value="1"/>
</dbReference>
<keyword evidence="4" id="KW-0804">Transcription</keyword>
<dbReference type="AlphaFoldDB" id="A0A1E3AWN5"/>
<dbReference type="GO" id="GO:0000160">
    <property type="term" value="P:phosphorelay signal transduction system"/>
    <property type="evidence" value="ECO:0007669"/>
    <property type="project" value="InterPro"/>
</dbReference>
<dbReference type="Gene3D" id="1.10.10.60">
    <property type="entry name" value="Homeodomain-like"/>
    <property type="match status" value="2"/>
</dbReference>
<keyword evidence="6" id="KW-0597">Phosphoprotein</keyword>
<evidence type="ECO:0000313" key="10">
    <source>
        <dbReference type="Proteomes" id="UP000095003"/>
    </source>
</evidence>
<evidence type="ECO:0000259" key="8">
    <source>
        <dbReference type="PROSITE" id="PS50110"/>
    </source>
</evidence>
<sequence>MRLLMVNDEVLTAETMKEEIPWEKYGIEQVYTAYDVEAGKECIRNNPVDIMLCDIEMPGENGLALLRWVRENKKDIECVFLTCHASFAYAREAICLGCQDYILIPAKYEEIGEVIQRVVQRLTKTREAARYQEYGKYMLQEQVLQENEKQGKKKCPKEMVEEISAYIIKNLGDCELGVNGLAERFYFHPVYLNRLFKKEKGVSVSQFIINERMKMAASLLELGDYNANEVAEKVGYSHYTNFHNMFKKYYGCPPTRYQEKE</sequence>
<dbReference type="RefSeq" id="WP_069155841.1">
    <property type="nucleotide sequence ID" value="NZ_BAABXS010000003.1"/>
</dbReference>
<dbReference type="SMART" id="SM00448">
    <property type="entry name" value="REC"/>
    <property type="match status" value="1"/>
</dbReference>
<feature type="domain" description="Response regulatory" evidence="8">
    <location>
        <begin position="2"/>
        <end position="119"/>
    </location>
</feature>
<name>A0A1E3AWN5_9FIRM</name>
<dbReference type="SMART" id="SM00342">
    <property type="entry name" value="HTH_ARAC"/>
    <property type="match status" value="1"/>
</dbReference>
<dbReference type="PATRIC" id="fig|1432052.3.peg.935"/>
<accession>A0A1E3AWN5</accession>
<dbReference type="PROSITE" id="PS50110">
    <property type="entry name" value="RESPONSE_REGULATORY"/>
    <property type="match status" value="1"/>
</dbReference>
<evidence type="ECO:0000256" key="1">
    <source>
        <dbReference type="ARBA" id="ARBA00018672"/>
    </source>
</evidence>
<dbReference type="InterPro" id="IPR011006">
    <property type="entry name" value="CheY-like_superfamily"/>
</dbReference>
<comment type="caution">
    <text evidence="9">The sequence shown here is derived from an EMBL/GenBank/DDBJ whole genome shotgun (WGS) entry which is preliminary data.</text>
</comment>
<dbReference type="InterPro" id="IPR018060">
    <property type="entry name" value="HTH_AraC"/>
</dbReference>
<dbReference type="EMBL" id="MCGI01000001">
    <property type="protein sequence ID" value="ODM13128.1"/>
    <property type="molecule type" value="Genomic_DNA"/>
</dbReference>
<dbReference type="SUPFAM" id="SSF52172">
    <property type="entry name" value="CheY-like"/>
    <property type="match status" value="1"/>
</dbReference>
<evidence type="ECO:0000313" key="9">
    <source>
        <dbReference type="EMBL" id="ODM13128.1"/>
    </source>
</evidence>